<evidence type="ECO:0000313" key="2">
    <source>
        <dbReference type="Proteomes" id="UP000239590"/>
    </source>
</evidence>
<keyword evidence="2" id="KW-1185">Reference proteome</keyword>
<dbReference type="OrthoDB" id="958895at2"/>
<comment type="caution">
    <text evidence="1">The sequence shown here is derived from an EMBL/GenBank/DDBJ whole genome shotgun (WGS) entry which is preliminary data.</text>
</comment>
<sequence>MKTRSLFLVAFALLLSCKDKGEDTKPQENPISTFLKGTDVTSDQYNNGRWEVGIYFSASVPGKVTQVGAKMPEVGTYTVTLWDAANQSILRQKAVEVDSPEKLVLIPIDPLEITDATKKYVVSINNLSMGVAKKYYVYKKGTTDFMPFVQGSILFHNEGERVVPSGSTASVFPTTMKKNSVIGIPEITFVPN</sequence>
<organism evidence="1 2">
    <name type="scientific">Siphonobacter curvatus</name>
    <dbReference type="NCBI Taxonomy" id="2094562"/>
    <lineage>
        <taxon>Bacteria</taxon>
        <taxon>Pseudomonadati</taxon>
        <taxon>Bacteroidota</taxon>
        <taxon>Cytophagia</taxon>
        <taxon>Cytophagales</taxon>
        <taxon>Cytophagaceae</taxon>
        <taxon>Siphonobacter</taxon>
    </lineage>
</organism>
<dbReference type="Proteomes" id="UP000239590">
    <property type="component" value="Unassembled WGS sequence"/>
</dbReference>
<name>A0A2S7IP41_9BACT</name>
<evidence type="ECO:0000313" key="1">
    <source>
        <dbReference type="EMBL" id="PQA59439.1"/>
    </source>
</evidence>
<dbReference type="EMBL" id="PTRA01000001">
    <property type="protein sequence ID" value="PQA59439.1"/>
    <property type="molecule type" value="Genomic_DNA"/>
</dbReference>
<dbReference type="PROSITE" id="PS51257">
    <property type="entry name" value="PROKAR_LIPOPROTEIN"/>
    <property type="match status" value="1"/>
</dbReference>
<dbReference type="RefSeq" id="WP_104710936.1">
    <property type="nucleotide sequence ID" value="NZ_PTRA01000001.1"/>
</dbReference>
<gene>
    <name evidence="1" type="ORF">C5O19_07250</name>
</gene>
<reference evidence="2" key="1">
    <citation type="submission" date="2018-02" db="EMBL/GenBank/DDBJ databases">
        <title>Genome sequencing of Solimonas sp. HR-BB.</title>
        <authorList>
            <person name="Lee Y."/>
            <person name="Jeon C.O."/>
        </authorList>
    </citation>
    <scope>NUCLEOTIDE SEQUENCE [LARGE SCALE GENOMIC DNA]</scope>
    <source>
        <strain evidence="2">HR-U</strain>
    </source>
</reference>
<proteinExistence type="predicted"/>
<accession>A0A2S7IP41</accession>
<protein>
    <submittedName>
        <fullName evidence="1">Uncharacterized protein</fullName>
    </submittedName>
</protein>
<dbReference type="AlphaFoldDB" id="A0A2S7IP41"/>